<organism evidence="1 2">
    <name type="scientific">Schizophyllum amplum</name>
    <dbReference type="NCBI Taxonomy" id="97359"/>
    <lineage>
        <taxon>Eukaryota</taxon>
        <taxon>Fungi</taxon>
        <taxon>Dikarya</taxon>
        <taxon>Basidiomycota</taxon>
        <taxon>Agaricomycotina</taxon>
        <taxon>Agaricomycetes</taxon>
        <taxon>Agaricomycetidae</taxon>
        <taxon>Agaricales</taxon>
        <taxon>Schizophyllaceae</taxon>
        <taxon>Schizophyllum</taxon>
    </lineage>
</organism>
<evidence type="ECO:0000313" key="2">
    <source>
        <dbReference type="Proteomes" id="UP000320762"/>
    </source>
</evidence>
<comment type="caution">
    <text evidence="1">The sequence shown here is derived from an EMBL/GenBank/DDBJ whole genome shotgun (WGS) entry which is preliminary data.</text>
</comment>
<dbReference type="SUPFAM" id="SSF144232">
    <property type="entry name" value="HIT/MYND zinc finger-like"/>
    <property type="match status" value="1"/>
</dbReference>
<dbReference type="OrthoDB" id="341421at2759"/>
<gene>
    <name evidence="1" type="ORF">BD626DRAFT_511736</name>
</gene>
<dbReference type="EMBL" id="VDMD01000036">
    <property type="protein sequence ID" value="TRM58395.1"/>
    <property type="molecule type" value="Genomic_DNA"/>
</dbReference>
<evidence type="ECO:0008006" key="3">
    <source>
        <dbReference type="Google" id="ProtNLM"/>
    </source>
</evidence>
<proteinExistence type="predicted"/>
<name>A0A550C0S0_9AGAR</name>
<protein>
    <recommendedName>
        <fullName evidence="3">MYND-type domain-containing protein</fullName>
    </recommendedName>
</protein>
<keyword evidence="2" id="KW-1185">Reference proteome</keyword>
<sequence>MSAGARSPSDELHTVVIELFGSRDISVEGHSTWTLSTKEKRLLNRIKTLLRSPHVFDPLRASPADIRHRDSPSSTVTRAEGSLAALGHVLILVSRWQNTTAGVKPNMLPGEYINWIRPRLEVILRDIWLDLLTWIDFIHPKHRARASAGSNTMRIVILSRLLQHIDPHLYTMLFDLWLRFDAYFAHPEGLGDDQASDCFTRLVKTIYDYAIWGAGALDPSYNAQSADTVALQAALSAVGHHPRRLYRHAIRNAEISAASVIRLPASSAGMRQAALKFHLTITGLLADRLMPIPNHARDATIALVHLLRTLSTSATGKEAATLVCGLLHSVWRTADDRRTMVWALRAGVSPLMRDLQIEVSSSHTVNAIDLVVHFSAGVNVLRALAAGARDNPHADGEETLGFLDAEAEAWGKARISLLRSSSAVPQTCSYSECQYRDELPTHSLRRCTCFSAWYCSTECQHRDRAAHAKFCAANEIMFSGGAIPLHDAHFLVVCGREYAHASMVAILNEIHRTRSTMQAAGYRGGSLLYMVSIIFTDLPPTHKIVPLQQALYAEPTVLVASIVSFKGQPTTVIAMHVPLTRLEHAARGINAMRSSGGLAIEDYWMDAGPAGTSQLMHDVRKLRSHCSE</sequence>
<evidence type="ECO:0000313" key="1">
    <source>
        <dbReference type="EMBL" id="TRM58395.1"/>
    </source>
</evidence>
<accession>A0A550C0S0</accession>
<dbReference type="AlphaFoldDB" id="A0A550C0S0"/>
<dbReference type="Proteomes" id="UP000320762">
    <property type="component" value="Unassembled WGS sequence"/>
</dbReference>
<reference evidence="1 2" key="1">
    <citation type="journal article" date="2019" name="New Phytol.">
        <title>Comparative genomics reveals unique wood-decay strategies and fruiting body development in the Schizophyllaceae.</title>
        <authorList>
            <person name="Almasi E."/>
            <person name="Sahu N."/>
            <person name="Krizsan K."/>
            <person name="Balint B."/>
            <person name="Kovacs G.M."/>
            <person name="Kiss B."/>
            <person name="Cseklye J."/>
            <person name="Drula E."/>
            <person name="Henrissat B."/>
            <person name="Nagy I."/>
            <person name="Chovatia M."/>
            <person name="Adam C."/>
            <person name="LaButti K."/>
            <person name="Lipzen A."/>
            <person name="Riley R."/>
            <person name="Grigoriev I.V."/>
            <person name="Nagy L.G."/>
        </authorList>
    </citation>
    <scope>NUCLEOTIDE SEQUENCE [LARGE SCALE GENOMIC DNA]</scope>
    <source>
        <strain evidence="1 2">NL-1724</strain>
    </source>
</reference>